<evidence type="ECO:0000313" key="1">
    <source>
        <dbReference type="EMBL" id="OCF61809.1"/>
    </source>
</evidence>
<gene>
    <name evidence="1" type="ORF">L486_01471</name>
</gene>
<keyword evidence="2" id="KW-1185">Reference proteome</keyword>
<sequence>MVALGDTPPPLHLYPHDASSFADTIDPVESARPSFESSTGTAGNNLEKVLYRISLSETADPEYRKSLKRLADHFRGLPTLRNRFSVIINSFVLESKYEEAKAKGYNSANRSEAILDDRTKFDISPWLGNIPGKFNFVDNPQENSKVNMISAIMVPRSFSLRSMVEDQSEIVKLIKSDSLAQMQSIELQIDPGSNSWVGKSISTESFKTQVARDQKGELNRNMVVMTQSDDDPNRFTAQGDQVNNADSQIRVCIGSTKANSPTAKAQFDTAIGTEVKTVDTDVALRIDLTRELR</sequence>
<reference evidence="1 2" key="1">
    <citation type="submission" date="2013-07" db="EMBL/GenBank/DDBJ databases">
        <title>The Genome Sequence of Kwoniella mangroviensis CBS10435.</title>
        <authorList>
            <consortium name="The Broad Institute Genome Sequencing Platform"/>
            <person name="Cuomo C."/>
            <person name="Litvintseva A."/>
            <person name="Chen Y."/>
            <person name="Heitman J."/>
            <person name="Sun S."/>
            <person name="Springer D."/>
            <person name="Dromer F."/>
            <person name="Young S.K."/>
            <person name="Zeng Q."/>
            <person name="Gargeya S."/>
            <person name="Fitzgerald M."/>
            <person name="Abouelleil A."/>
            <person name="Alvarado L."/>
            <person name="Berlin A.M."/>
            <person name="Chapman S.B."/>
            <person name="Dewar J."/>
            <person name="Goldberg J."/>
            <person name="Griggs A."/>
            <person name="Gujja S."/>
            <person name="Hansen M."/>
            <person name="Howarth C."/>
            <person name="Imamovic A."/>
            <person name="Larimer J."/>
            <person name="McCowan C."/>
            <person name="Murphy C."/>
            <person name="Pearson M."/>
            <person name="Priest M."/>
            <person name="Roberts A."/>
            <person name="Saif S."/>
            <person name="Shea T."/>
            <person name="Sykes S."/>
            <person name="Wortman J."/>
            <person name="Nusbaum C."/>
            <person name="Birren B."/>
        </authorList>
    </citation>
    <scope>NUCLEOTIDE SEQUENCE [LARGE SCALE GENOMIC DNA]</scope>
    <source>
        <strain evidence="1 2">CBS 10435</strain>
    </source>
</reference>
<organism evidence="1 2">
    <name type="scientific">Kwoniella mangroviensis CBS 10435</name>
    <dbReference type="NCBI Taxonomy" id="1331196"/>
    <lineage>
        <taxon>Eukaryota</taxon>
        <taxon>Fungi</taxon>
        <taxon>Dikarya</taxon>
        <taxon>Basidiomycota</taxon>
        <taxon>Agaricomycotina</taxon>
        <taxon>Tremellomycetes</taxon>
        <taxon>Tremellales</taxon>
        <taxon>Cryptococcaceae</taxon>
        <taxon>Kwoniella</taxon>
    </lineage>
</organism>
<proteinExistence type="predicted"/>
<dbReference type="OrthoDB" id="10586299at2759"/>
<dbReference type="Proteomes" id="UP000092583">
    <property type="component" value="Unassembled WGS sequence"/>
</dbReference>
<evidence type="ECO:0000313" key="2">
    <source>
        <dbReference type="Proteomes" id="UP000092583"/>
    </source>
</evidence>
<protein>
    <submittedName>
        <fullName evidence="1">Uncharacterized protein</fullName>
    </submittedName>
</protein>
<dbReference type="AlphaFoldDB" id="A0A1B9J242"/>
<name>A0A1B9J242_9TREE</name>
<accession>A0A1B9J242</accession>
<reference evidence="2" key="2">
    <citation type="submission" date="2013-12" db="EMBL/GenBank/DDBJ databases">
        <title>Evolution of pathogenesis and genome organization in the Tremellales.</title>
        <authorList>
            <person name="Cuomo C."/>
            <person name="Litvintseva A."/>
            <person name="Heitman J."/>
            <person name="Chen Y."/>
            <person name="Sun S."/>
            <person name="Springer D."/>
            <person name="Dromer F."/>
            <person name="Young S."/>
            <person name="Zeng Q."/>
            <person name="Chapman S."/>
            <person name="Gujja S."/>
            <person name="Saif S."/>
            <person name="Birren B."/>
        </authorList>
    </citation>
    <scope>NUCLEOTIDE SEQUENCE [LARGE SCALE GENOMIC DNA]</scope>
    <source>
        <strain evidence="2">CBS 10435</strain>
    </source>
</reference>
<dbReference type="EMBL" id="KI669459">
    <property type="protein sequence ID" value="OCF61809.1"/>
    <property type="molecule type" value="Genomic_DNA"/>
</dbReference>